<dbReference type="SUPFAM" id="SSF56112">
    <property type="entry name" value="Protein kinase-like (PK-like)"/>
    <property type="match status" value="1"/>
</dbReference>
<organism evidence="2 3">
    <name type="scientific">Ambispora leptoticha</name>
    <dbReference type="NCBI Taxonomy" id="144679"/>
    <lineage>
        <taxon>Eukaryota</taxon>
        <taxon>Fungi</taxon>
        <taxon>Fungi incertae sedis</taxon>
        <taxon>Mucoromycota</taxon>
        <taxon>Glomeromycotina</taxon>
        <taxon>Glomeromycetes</taxon>
        <taxon>Archaeosporales</taxon>
        <taxon>Ambisporaceae</taxon>
        <taxon>Ambispora</taxon>
    </lineage>
</organism>
<evidence type="ECO:0000259" key="1">
    <source>
        <dbReference type="PROSITE" id="PS50011"/>
    </source>
</evidence>
<dbReference type="OrthoDB" id="10261027at2759"/>
<proteinExistence type="predicted"/>
<protein>
    <submittedName>
        <fullName evidence="2">1350_t:CDS:1</fullName>
    </submittedName>
</protein>
<gene>
    <name evidence="2" type="ORF">ALEPTO_LOCUS10669</name>
</gene>
<dbReference type="PROSITE" id="PS50011">
    <property type="entry name" value="PROTEIN_KINASE_DOM"/>
    <property type="match status" value="1"/>
</dbReference>
<dbReference type="GO" id="GO:0004672">
    <property type="term" value="F:protein kinase activity"/>
    <property type="evidence" value="ECO:0007669"/>
    <property type="project" value="InterPro"/>
</dbReference>
<dbReference type="Proteomes" id="UP000789508">
    <property type="component" value="Unassembled WGS sequence"/>
</dbReference>
<name>A0A9N9EGT6_9GLOM</name>
<dbReference type="InterPro" id="IPR000719">
    <property type="entry name" value="Prot_kinase_dom"/>
</dbReference>
<dbReference type="GO" id="GO:0005524">
    <property type="term" value="F:ATP binding"/>
    <property type="evidence" value="ECO:0007669"/>
    <property type="project" value="InterPro"/>
</dbReference>
<evidence type="ECO:0000313" key="2">
    <source>
        <dbReference type="EMBL" id="CAG8673520.1"/>
    </source>
</evidence>
<keyword evidence="3" id="KW-1185">Reference proteome</keyword>
<reference evidence="2" key="1">
    <citation type="submission" date="2021-06" db="EMBL/GenBank/DDBJ databases">
        <authorList>
            <person name="Kallberg Y."/>
            <person name="Tangrot J."/>
            <person name="Rosling A."/>
        </authorList>
    </citation>
    <scope>NUCLEOTIDE SEQUENCE</scope>
    <source>
        <strain evidence="2">FL130A</strain>
    </source>
</reference>
<feature type="non-terminal residue" evidence="2">
    <location>
        <position position="64"/>
    </location>
</feature>
<dbReference type="InterPro" id="IPR011009">
    <property type="entry name" value="Kinase-like_dom_sf"/>
</dbReference>
<accession>A0A9N9EGT6</accession>
<dbReference type="Gene3D" id="1.10.510.10">
    <property type="entry name" value="Transferase(Phosphotransferase) domain 1"/>
    <property type="match status" value="1"/>
</dbReference>
<dbReference type="AlphaFoldDB" id="A0A9N9EGT6"/>
<sequence length="64" mass="7460">NMLQWVHCVKKIIASDLQIIHSKELIYRDLHSSNILQEHLHILEALDRGHYSTASDIYSFGIIM</sequence>
<evidence type="ECO:0000313" key="3">
    <source>
        <dbReference type="Proteomes" id="UP000789508"/>
    </source>
</evidence>
<comment type="caution">
    <text evidence="2">The sequence shown here is derived from an EMBL/GenBank/DDBJ whole genome shotgun (WGS) entry which is preliminary data.</text>
</comment>
<dbReference type="EMBL" id="CAJVPS010012816">
    <property type="protein sequence ID" value="CAG8673520.1"/>
    <property type="molecule type" value="Genomic_DNA"/>
</dbReference>
<feature type="domain" description="Protein kinase" evidence="1">
    <location>
        <begin position="1"/>
        <end position="64"/>
    </location>
</feature>